<comment type="catalytic activity">
    <reaction evidence="19">
        <text>10-formyltetrahydrofolyl-(gamma-L-Glu)(n) + L-glutamate + ATP = 10-formyltetrahydrofolyl-(gamma-L-Glu)(n+1) + ADP + phosphate + H(+)</text>
        <dbReference type="Rhea" id="RHEA:51904"/>
        <dbReference type="Rhea" id="RHEA-COMP:13088"/>
        <dbReference type="Rhea" id="RHEA-COMP:14300"/>
        <dbReference type="ChEBI" id="CHEBI:15378"/>
        <dbReference type="ChEBI" id="CHEBI:29985"/>
        <dbReference type="ChEBI" id="CHEBI:30616"/>
        <dbReference type="ChEBI" id="CHEBI:43474"/>
        <dbReference type="ChEBI" id="CHEBI:134413"/>
        <dbReference type="ChEBI" id="CHEBI:456216"/>
        <dbReference type="EC" id="6.3.2.17"/>
    </reaction>
</comment>
<evidence type="ECO:0000256" key="1">
    <source>
        <dbReference type="ARBA" id="ARBA00001946"/>
    </source>
</evidence>
<evidence type="ECO:0000313" key="26">
    <source>
        <dbReference type="Proteomes" id="UP000198744"/>
    </source>
</evidence>
<evidence type="ECO:0000256" key="12">
    <source>
        <dbReference type="ARBA" id="ARBA00022840"/>
    </source>
</evidence>
<comment type="catalytic activity">
    <reaction evidence="18">
        <text>(6S)-5,6,7,8-tetrahydrofolyl-(gamma-L-Glu)(n) + L-glutamate + ATP = (6S)-5,6,7,8-tetrahydrofolyl-(gamma-L-Glu)(n+1) + ADP + phosphate + H(+)</text>
        <dbReference type="Rhea" id="RHEA:10580"/>
        <dbReference type="Rhea" id="RHEA-COMP:14738"/>
        <dbReference type="Rhea" id="RHEA-COMP:14740"/>
        <dbReference type="ChEBI" id="CHEBI:15378"/>
        <dbReference type="ChEBI" id="CHEBI:29985"/>
        <dbReference type="ChEBI" id="CHEBI:30616"/>
        <dbReference type="ChEBI" id="CHEBI:43474"/>
        <dbReference type="ChEBI" id="CHEBI:141005"/>
        <dbReference type="ChEBI" id="CHEBI:456216"/>
        <dbReference type="EC" id="6.3.2.17"/>
    </reaction>
</comment>
<gene>
    <name evidence="25" type="ORF">SAMN04489760_10250</name>
</gene>
<evidence type="ECO:0000256" key="22">
    <source>
        <dbReference type="PIRNR" id="PIRNR001563"/>
    </source>
</evidence>
<comment type="catalytic activity">
    <reaction evidence="21">
        <text>7,8-dihydropteroate + L-glutamate + ATP = 7,8-dihydrofolate + ADP + phosphate + H(+)</text>
        <dbReference type="Rhea" id="RHEA:23584"/>
        <dbReference type="ChEBI" id="CHEBI:15378"/>
        <dbReference type="ChEBI" id="CHEBI:17839"/>
        <dbReference type="ChEBI" id="CHEBI:29985"/>
        <dbReference type="ChEBI" id="CHEBI:30616"/>
        <dbReference type="ChEBI" id="CHEBI:43474"/>
        <dbReference type="ChEBI" id="CHEBI:57451"/>
        <dbReference type="ChEBI" id="CHEBI:456216"/>
        <dbReference type="EC" id="6.3.2.12"/>
    </reaction>
</comment>
<evidence type="ECO:0000256" key="5">
    <source>
        <dbReference type="ARBA" id="ARBA00008276"/>
    </source>
</evidence>
<accession>A0A1H7USQ9</accession>
<evidence type="ECO:0000313" key="25">
    <source>
        <dbReference type="EMBL" id="SEL99477.1"/>
    </source>
</evidence>
<evidence type="ECO:0000256" key="14">
    <source>
        <dbReference type="ARBA" id="ARBA00022909"/>
    </source>
</evidence>
<dbReference type="OrthoDB" id="9809356at2"/>
<evidence type="ECO:0000256" key="21">
    <source>
        <dbReference type="ARBA" id="ARBA00049161"/>
    </source>
</evidence>
<dbReference type="PANTHER" id="PTHR11136">
    <property type="entry name" value="FOLYLPOLYGLUTAMATE SYNTHASE-RELATED"/>
    <property type="match status" value="1"/>
</dbReference>
<evidence type="ECO:0000256" key="2">
    <source>
        <dbReference type="ARBA" id="ARBA00002714"/>
    </source>
</evidence>
<dbReference type="SUPFAM" id="SSF53623">
    <property type="entry name" value="MurD-like peptide ligases, catalytic domain"/>
    <property type="match status" value="1"/>
</dbReference>
<sequence length="433" mass="47880">MGNKNGLSIISDLNCNVVHLGLGPIKRLLERIGNPHLAYPAVLIGGTNGKGSVAAILSSILKHSGLKVGVYTSPHLMDIRERIRINDFLIPEDRMQECIETVCNRLEEDLTYFEILTAVAYRYFHEEKVDIAVLEVGMGGRLDATNVVIPQVSVITNVHHDHQEYLGRFLKNIAGEKAGIIKEKSICVTAANQKSVLDILADTCRKKGVPLFRLGKEIRVRSKGAGNFSYTGIDRKISHLTCPLSGEHQIKNAALALAAAELIRIKGRRIDEQAMCLGLAGAKWEGRLEILQKSPTVLVDGAHNPAGIRSLCDTLRNRSEKEGRLLVFGVLGDKDYSRMLKKLLPLFRWVIFTRPKVERAVDLDKLIPIARNHGHLAEAIEDSREALQRALLLAEKNDLICVAGSLYLVGEIKKIYRETSQVKQSDPLTAVAC</sequence>
<evidence type="ECO:0000256" key="10">
    <source>
        <dbReference type="ARBA" id="ARBA00022723"/>
    </source>
</evidence>
<comment type="pathway">
    <text evidence="4">Cofactor biosynthesis; tetrahydrofolylpolyglutamate biosynthesis.</text>
</comment>
<dbReference type="GO" id="GO:0046654">
    <property type="term" value="P:tetrahydrofolate biosynthetic process"/>
    <property type="evidence" value="ECO:0007669"/>
    <property type="project" value="UniProtKB-UniPathway"/>
</dbReference>
<evidence type="ECO:0000259" key="23">
    <source>
        <dbReference type="Pfam" id="PF02875"/>
    </source>
</evidence>
<keyword evidence="12 22" id="KW-0067">ATP-binding</keyword>
<keyword evidence="11 22" id="KW-0547">Nucleotide-binding</keyword>
<dbReference type="PROSITE" id="PS01011">
    <property type="entry name" value="FOLYLPOLYGLU_SYNT_1"/>
    <property type="match status" value="1"/>
</dbReference>
<evidence type="ECO:0000256" key="3">
    <source>
        <dbReference type="ARBA" id="ARBA00004799"/>
    </source>
</evidence>
<evidence type="ECO:0000256" key="9">
    <source>
        <dbReference type="ARBA" id="ARBA00022598"/>
    </source>
</evidence>
<dbReference type="GO" id="GO:0005737">
    <property type="term" value="C:cytoplasm"/>
    <property type="evidence" value="ECO:0007669"/>
    <property type="project" value="TreeGrafter"/>
</dbReference>
<proteinExistence type="inferred from homology"/>
<keyword evidence="14" id="KW-0289">Folate biosynthesis</keyword>
<evidence type="ECO:0000256" key="18">
    <source>
        <dbReference type="ARBA" id="ARBA00047493"/>
    </source>
</evidence>
<dbReference type="GO" id="GO:0008841">
    <property type="term" value="F:dihydrofolate synthase activity"/>
    <property type="evidence" value="ECO:0007669"/>
    <property type="project" value="UniProtKB-EC"/>
</dbReference>
<dbReference type="Gene3D" id="3.40.1190.10">
    <property type="entry name" value="Mur-like, catalytic domain"/>
    <property type="match status" value="1"/>
</dbReference>
<evidence type="ECO:0000256" key="6">
    <source>
        <dbReference type="ARBA" id="ARBA00013023"/>
    </source>
</evidence>
<dbReference type="STRING" id="43775.SAMN04489760_10250"/>
<dbReference type="GO" id="GO:0004326">
    <property type="term" value="F:tetrahydrofolylpolyglutamate synthase activity"/>
    <property type="evidence" value="ECO:0007669"/>
    <property type="project" value="UniProtKB-EC"/>
</dbReference>
<dbReference type="Pfam" id="PF02875">
    <property type="entry name" value="Mur_ligase_C"/>
    <property type="match status" value="1"/>
</dbReference>
<dbReference type="PANTHER" id="PTHR11136:SF0">
    <property type="entry name" value="DIHYDROFOLATE SYNTHETASE-RELATED"/>
    <property type="match status" value="1"/>
</dbReference>
<evidence type="ECO:0000256" key="4">
    <source>
        <dbReference type="ARBA" id="ARBA00005150"/>
    </source>
</evidence>
<dbReference type="GO" id="GO:0046656">
    <property type="term" value="P:folic acid biosynthetic process"/>
    <property type="evidence" value="ECO:0007669"/>
    <property type="project" value="UniProtKB-KW"/>
</dbReference>
<dbReference type="Gene3D" id="3.90.190.20">
    <property type="entry name" value="Mur ligase, C-terminal domain"/>
    <property type="match status" value="1"/>
</dbReference>
<dbReference type="EMBL" id="FOBS01000002">
    <property type="protein sequence ID" value="SEL99477.1"/>
    <property type="molecule type" value="Genomic_DNA"/>
</dbReference>
<dbReference type="InterPro" id="IPR036565">
    <property type="entry name" value="Mur-like_cat_sf"/>
</dbReference>
<dbReference type="FunFam" id="3.40.1190.10:FF:000011">
    <property type="entry name" value="Folylpolyglutamate synthase/dihydrofolate synthase"/>
    <property type="match status" value="1"/>
</dbReference>
<dbReference type="AlphaFoldDB" id="A0A1H7USQ9"/>
<evidence type="ECO:0000256" key="7">
    <source>
        <dbReference type="ARBA" id="ARBA00013025"/>
    </source>
</evidence>
<comment type="pathway">
    <text evidence="3">Cofactor biosynthesis; tetrahydrofolate biosynthesis; 7,8-dihydrofolate from 2-amino-4-hydroxy-6-hydroxymethyl-7,8-dihydropteridine diphosphate and 4-aminobenzoate: step 2/2.</text>
</comment>
<dbReference type="InterPro" id="IPR004101">
    <property type="entry name" value="Mur_ligase_C"/>
</dbReference>
<evidence type="ECO:0000256" key="19">
    <source>
        <dbReference type="ARBA" id="ARBA00047808"/>
    </source>
</evidence>
<dbReference type="InterPro" id="IPR036615">
    <property type="entry name" value="Mur_ligase_C_dom_sf"/>
</dbReference>
<dbReference type="SUPFAM" id="SSF53244">
    <property type="entry name" value="MurD-like peptide ligases, peptide-binding domain"/>
    <property type="match status" value="1"/>
</dbReference>
<dbReference type="InterPro" id="IPR013221">
    <property type="entry name" value="Mur_ligase_cen"/>
</dbReference>
<evidence type="ECO:0000256" key="11">
    <source>
        <dbReference type="ARBA" id="ARBA00022741"/>
    </source>
</evidence>
<comment type="cofactor">
    <cofactor evidence="1">
        <name>Mg(2+)</name>
        <dbReference type="ChEBI" id="CHEBI:18420"/>
    </cofactor>
</comment>
<feature type="domain" description="Mur ligase central" evidence="24">
    <location>
        <begin position="44"/>
        <end position="260"/>
    </location>
</feature>
<evidence type="ECO:0000256" key="16">
    <source>
        <dbReference type="ARBA" id="ARBA00030592"/>
    </source>
</evidence>
<dbReference type="RefSeq" id="WP_093881980.1">
    <property type="nucleotide sequence ID" value="NZ_FOBS01000002.1"/>
</dbReference>
<dbReference type="GO" id="GO:0046872">
    <property type="term" value="F:metal ion binding"/>
    <property type="evidence" value="ECO:0007669"/>
    <property type="project" value="UniProtKB-KW"/>
</dbReference>
<dbReference type="EC" id="6.3.2.12" evidence="6"/>
<reference evidence="25 26" key="1">
    <citation type="submission" date="2016-10" db="EMBL/GenBank/DDBJ databases">
        <authorList>
            <person name="de Groot N.N."/>
        </authorList>
    </citation>
    <scope>NUCLEOTIDE SEQUENCE [LARGE SCALE GENOMIC DNA]</scope>
    <source>
        <strain evidence="25 26">DSM 8423</strain>
    </source>
</reference>
<dbReference type="PIRSF" id="PIRSF001563">
    <property type="entry name" value="Folylpolyglu_synth"/>
    <property type="match status" value="1"/>
</dbReference>
<keyword evidence="9 22" id="KW-0436">Ligase</keyword>
<evidence type="ECO:0000256" key="20">
    <source>
        <dbReference type="ARBA" id="ARBA00049035"/>
    </source>
</evidence>
<dbReference type="PROSITE" id="PS01012">
    <property type="entry name" value="FOLYLPOLYGLU_SYNT_2"/>
    <property type="match status" value="1"/>
</dbReference>
<keyword evidence="13" id="KW-0460">Magnesium</keyword>
<name>A0A1H7USQ9_9BACT</name>
<evidence type="ECO:0000256" key="15">
    <source>
        <dbReference type="ARBA" id="ARBA00030048"/>
    </source>
</evidence>
<evidence type="ECO:0000256" key="17">
    <source>
        <dbReference type="ARBA" id="ARBA00032510"/>
    </source>
</evidence>
<dbReference type="InterPro" id="IPR018109">
    <property type="entry name" value="Folylpolyglutamate_synth_CS"/>
</dbReference>
<comment type="similarity">
    <text evidence="5 22">Belongs to the folylpolyglutamate synthase family.</text>
</comment>
<keyword evidence="26" id="KW-1185">Reference proteome</keyword>
<protein>
    <recommendedName>
        <fullName evidence="8">Dihydrofolate synthase/folylpolyglutamate synthase</fullName>
        <ecNumber evidence="6">6.3.2.12</ecNumber>
        <ecNumber evidence="7">6.3.2.17</ecNumber>
    </recommendedName>
    <alternativeName>
        <fullName evidence="17">Folylpoly-gamma-glutamate synthetase-dihydrofolate synthetase</fullName>
    </alternativeName>
    <alternativeName>
        <fullName evidence="15">Folylpolyglutamate synthetase</fullName>
    </alternativeName>
    <alternativeName>
        <fullName evidence="16">Tetrahydrofolylpolyglutamate synthase</fullName>
    </alternativeName>
</protein>
<dbReference type="InterPro" id="IPR001645">
    <property type="entry name" value="Folylpolyglutamate_synth"/>
</dbReference>
<comment type="function">
    <text evidence="2">Functions in two distinct reactions of the de novo folate biosynthetic pathway. Catalyzes the addition of a glutamate residue to dihydropteroate (7,8-dihydropteroate or H2Pte) to form dihydrofolate (7,8-dihydrofolate monoglutamate or H2Pte-Glu). Also catalyzes successive additions of L-glutamate to tetrahydrofolate or 10-formyltetrahydrofolate or 5,10-methylenetetrahydrofolate, leading to folylpolyglutamate derivatives.</text>
</comment>
<dbReference type="NCBIfam" id="TIGR01499">
    <property type="entry name" value="folC"/>
    <property type="match status" value="1"/>
</dbReference>
<dbReference type="UniPathway" id="UPA00077">
    <property type="reaction ID" value="UER00157"/>
</dbReference>
<dbReference type="Pfam" id="PF08245">
    <property type="entry name" value="Mur_ligase_M"/>
    <property type="match status" value="1"/>
</dbReference>
<keyword evidence="10" id="KW-0479">Metal-binding</keyword>
<feature type="domain" description="Mur ligase C-terminal" evidence="23">
    <location>
        <begin position="286"/>
        <end position="405"/>
    </location>
</feature>
<dbReference type="EC" id="6.3.2.17" evidence="7"/>
<evidence type="ECO:0000256" key="13">
    <source>
        <dbReference type="ARBA" id="ARBA00022842"/>
    </source>
</evidence>
<dbReference type="GO" id="GO:0005524">
    <property type="term" value="F:ATP binding"/>
    <property type="evidence" value="ECO:0007669"/>
    <property type="project" value="UniProtKB-KW"/>
</dbReference>
<organism evidence="25 26">
    <name type="scientific">Syntrophus gentianae</name>
    <dbReference type="NCBI Taxonomy" id="43775"/>
    <lineage>
        <taxon>Bacteria</taxon>
        <taxon>Pseudomonadati</taxon>
        <taxon>Thermodesulfobacteriota</taxon>
        <taxon>Syntrophia</taxon>
        <taxon>Syntrophales</taxon>
        <taxon>Syntrophaceae</taxon>
        <taxon>Syntrophus</taxon>
    </lineage>
</organism>
<comment type="catalytic activity">
    <reaction evidence="20">
        <text>(6R)-5,10-methylenetetrahydrofolyl-(gamma-L-Glu)(n) + L-glutamate + ATP = (6R)-5,10-methylenetetrahydrofolyl-(gamma-L-Glu)(n+1) + ADP + phosphate + H(+)</text>
        <dbReference type="Rhea" id="RHEA:51912"/>
        <dbReference type="Rhea" id="RHEA-COMP:13257"/>
        <dbReference type="Rhea" id="RHEA-COMP:13258"/>
        <dbReference type="ChEBI" id="CHEBI:15378"/>
        <dbReference type="ChEBI" id="CHEBI:29985"/>
        <dbReference type="ChEBI" id="CHEBI:30616"/>
        <dbReference type="ChEBI" id="CHEBI:43474"/>
        <dbReference type="ChEBI" id="CHEBI:136572"/>
        <dbReference type="ChEBI" id="CHEBI:456216"/>
        <dbReference type="EC" id="6.3.2.17"/>
    </reaction>
</comment>
<evidence type="ECO:0000259" key="24">
    <source>
        <dbReference type="Pfam" id="PF08245"/>
    </source>
</evidence>
<dbReference type="Proteomes" id="UP000198744">
    <property type="component" value="Unassembled WGS sequence"/>
</dbReference>
<evidence type="ECO:0000256" key="8">
    <source>
        <dbReference type="ARBA" id="ARBA00019357"/>
    </source>
</evidence>